<proteinExistence type="inferred from homology"/>
<dbReference type="InterPro" id="IPR001525">
    <property type="entry name" value="C5_MeTfrase"/>
</dbReference>
<name>A0A919FPM3_9MICO</name>
<keyword evidence="5" id="KW-0680">Restriction system</keyword>
<dbReference type="GO" id="GO:0044027">
    <property type="term" value="P:negative regulation of gene expression via chromosomal CpG island methylation"/>
    <property type="evidence" value="ECO:0007669"/>
    <property type="project" value="TreeGrafter"/>
</dbReference>
<dbReference type="PANTHER" id="PTHR10629">
    <property type="entry name" value="CYTOSINE-SPECIFIC METHYLTRANSFERASE"/>
    <property type="match status" value="1"/>
</dbReference>
<dbReference type="PROSITE" id="PS51679">
    <property type="entry name" value="SAM_MT_C5"/>
    <property type="match status" value="1"/>
</dbReference>
<dbReference type="InterPro" id="IPR029063">
    <property type="entry name" value="SAM-dependent_MTases_sf"/>
</dbReference>
<gene>
    <name evidence="7" type="ORF">GCM10017772_14670</name>
</gene>
<evidence type="ECO:0000256" key="1">
    <source>
        <dbReference type="ARBA" id="ARBA00011975"/>
    </source>
</evidence>
<dbReference type="AlphaFoldDB" id="A0A919FPM3"/>
<dbReference type="GO" id="GO:0003886">
    <property type="term" value="F:DNA (cytosine-5-)-methyltransferase activity"/>
    <property type="evidence" value="ECO:0007669"/>
    <property type="project" value="UniProtKB-EC"/>
</dbReference>
<dbReference type="GO" id="GO:0003677">
    <property type="term" value="F:DNA binding"/>
    <property type="evidence" value="ECO:0007669"/>
    <property type="project" value="TreeGrafter"/>
</dbReference>
<evidence type="ECO:0000313" key="8">
    <source>
        <dbReference type="Proteomes" id="UP000627369"/>
    </source>
</evidence>
<dbReference type="GO" id="GO:0032259">
    <property type="term" value="P:methylation"/>
    <property type="evidence" value="ECO:0007669"/>
    <property type="project" value="UniProtKB-KW"/>
</dbReference>
<sequence>MTMLKAVSLFSNCGAGDVGYRQAGFEFRVMAELESKRLSVALANHPTAVGVPGDLRHTWQTAVTKWRELEGDRQPDLLAACPPCQGMSSARGGLGRHDDAAAGGRDPRNLLVSVILLVAAELKPRAIVVENVPAFLTRSVPHPETGGPVSAALILLEGLRADYEAFSMVADLADWGVPQTRKRSFITFVRKGEPGLQGNGGAVAFPQPTHAADWGGTPTTITEALHDLSPRPLDAASPDTAADEENPMHFVPVWGDRQYRMVSAIPPNSGKGAWANEVCSSCSGRTSDLSVAVCAHCGDPLLRPVVKDDEGWRLVKGFRKSSYTRIRPNAPAATITTASGHVGSDNTVHPWENRVLSPYECAYIQTLPEDFNWGDALRQWGHTNVREMIGEAVPPRFTRLHGLAIRAFLGTEADARLLPNNDSRVVKAHQYLDRARARAAKIGFELSPTEAPAA</sequence>
<evidence type="ECO:0000256" key="2">
    <source>
        <dbReference type="ARBA" id="ARBA00022603"/>
    </source>
</evidence>
<protein>
    <recommendedName>
        <fullName evidence="1">DNA (cytosine-5-)-methyltransferase</fullName>
        <ecNumber evidence="1">2.1.1.37</ecNumber>
    </recommendedName>
</protein>
<evidence type="ECO:0000256" key="5">
    <source>
        <dbReference type="ARBA" id="ARBA00022747"/>
    </source>
</evidence>
<dbReference type="PANTHER" id="PTHR10629:SF52">
    <property type="entry name" value="DNA (CYTOSINE-5)-METHYLTRANSFERASE 1"/>
    <property type="match status" value="1"/>
</dbReference>
<dbReference type="Pfam" id="PF00145">
    <property type="entry name" value="DNA_methylase"/>
    <property type="match status" value="1"/>
</dbReference>
<dbReference type="SUPFAM" id="SSF53335">
    <property type="entry name" value="S-adenosyl-L-methionine-dependent methyltransferases"/>
    <property type="match status" value="1"/>
</dbReference>
<accession>A0A919FPM3</accession>
<keyword evidence="2 6" id="KW-0489">Methyltransferase</keyword>
<reference evidence="7" key="2">
    <citation type="submission" date="2020-09" db="EMBL/GenBank/DDBJ databases">
        <authorList>
            <person name="Sun Q."/>
            <person name="Zhou Y."/>
        </authorList>
    </citation>
    <scope>NUCLEOTIDE SEQUENCE</scope>
    <source>
        <strain evidence="7">CGMCC 4.7398</strain>
    </source>
</reference>
<dbReference type="EC" id="2.1.1.37" evidence="1"/>
<evidence type="ECO:0000256" key="3">
    <source>
        <dbReference type="ARBA" id="ARBA00022679"/>
    </source>
</evidence>
<evidence type="ECO:0000256" key="4">
    <source>
        <dbReference type="ARBA" id="ARBA00022691"/>
    </source>
</evidence>
<dbReference type="GO" id="GO:0009307">
    <property type="term" value="P:DNA restriction-modification system"/>
    <property type="evidence" value="ECO:0007669"/>
    <property type="project" value="UniProtKB-KW"/>
</dbReference>
<dbReference type="InterPro" id="IPR050390">
    <property type="entry name" value="C5-Methyltransferase"/>
</dbReference>
<reference evidence="7" key="1">
    <citation type="journal article" date="2014" name="Int. J. Syst. Evol. Microbiol.">
        <title>Complete genome sequence of Corynebacterium casei LMG S-19264T (=DSM 44701T), isolated from a smear-ripened cheese.</title>
        <authorList>
            <consortium name="US DOE Joint Genome Institute (JGI-PGF)"/>
            <person name="Walter F."/>
            <person name="Albersmeier A."/>
            <person name="Kalinowski J."/>
            <person name="Ruckert C."/>
        </authorList>
    </citation>
    <scope>NUCLEOTIDE SEQUENCE</scope>
    <source>
        <strain evidence="7">CGMCC 4.7398</strain>
    </source>
</reference>
<dbReference type="Gene3D" id="3.40.50.150">
    <property type="entry name" value="Vaccinia Virus protein VP39"/>
    <property type="match status" value="1"/>
</dbReference>
<organism evidence="7 8">
    <name type="scientific">Promicromonospora soli</name>
    <dbReference type="NCBI Taxonomy" id="2035533"/>
    <lineage>
        <taxon>Bacteria</taxon>
        <taxon>Bacillati</taxon>
        <taxon>Actinomycetota</taxon>
        <taxon>Actinomycetes</taxon>
        <taxon>Micrococcales</taxon>
        <taxon>Promicromonosporaceae</taxon>
        <taxon>Promicromonospora</taxon>
    </lineage>
</organism>
<comment type="caution">
    <text evidence="7">The sequence shown here is derived from an EMBL/GenBank/DDBJ whole genome shotgun (WGS) entry which is preliminary data.</text>
</comment>
<feature type="active site" evidence="6">
    <location>
        <position position="84"/>
    </location>
</feature>
<comment type="similarity">
    <text evidence="6">Belongs to the class I-like SAM-binding methyltransferase superfamily. C5-methyltransferase family.</text>
</comment>
<dbReference type="RefSeq" id="WP_189668629.1">
    <property type="nucleotide sequence ID" value="NZ_BNAS01000002.1"/>
</dbReference>
<evidence type="ECO:0000256" key="6">
    <source>
        <dbReference type="PROSITE-ProRule" id="PRU01016"/>
    </source>
</evidence>
<keyword evidence="8" id="KW-1185">Reference proteome</keyword>
<keyword evidence="3 6" id="KW-0808">Transferase</keyword>
<dbReference type="EMBL" id="BNAS01000002">
    <property type="protein sequence ID" value="GHH69544.1"/>
    <property type="molecule type" value="Genomic_DNA"/>
</dbReference>
<dbReference type="Proteomes" id="UP000627369">
    <property type="component" value="Unassembled WGS sequence"/>
</dbReference>
<dbReference type="PRINTS" id="PR00105">
    <property type="entry name" value="C5METTRFRASE"/>
</dbReference>
<evidence type="ECO:0000313" key="7">
    <source>
        <dbReference type="EMBL" id="GHH69544.1"/>
    </source>
</evidence>
<dbReference type="Gene3D" id="3.90.120.10">
    <property type="entry name" value="DNA Methylase, subunit A, domain 2"/>
    <property type="match status" value="1"/>
</dbReference>
<keyword evidence="4 6" id="KW-0949">S-adenosyl-L-methionine</keyword>